<dbReference type="EMBL" id="LTAN01000009">
    <property type="protein sequence ID" value="OBR03677.1"/>
    <property type="molecule type" value="Genomic_DNA"/>
</dbReference>
<dbReference type="GeneID" id="28871885"/>
<dbReference type="KEGG" id="chig:CH63R_12804"/>
<comment type="caution">
    <text evidence="2">The sequence shown here is derived from an EMBL/GenBank/DDBJ whole genome shotgun (WGS) entry which is preliminary data.</text>
</comment>
<gene>
    <name evidence="2" type="ORF">CH63R_12804</name>
</gene>
<evidence type="ECO:0000313" key="3">
    <source>
        <dbReference type="Proteomes" id="UP000092177"/>
    </source>
</evidence>
<name>A0A1B7XV72_COLHI</name>
<protein>
    <submittedName>
        <fullName evidence="2">Uncharacterized protein</fullName>
    </submittedName>
</protein>
<evidence type="ECO:0000313" key="2">
    <source>
        <dbReference type="EMBL" id="OBR03677.1"/>
    </source>
</evidence>
<organism evidence="2 3">
    <name type="scientific">Colletotrichum higginsianum (strain IMI 349063)</name>
    <name type="common">Crucifer anthracnose fungus</name>
    <dbReference type="NCBI Taxonomy" id="759273"/>
    <lineage>
        <taxon>Eukaryota</taxon>
        <taxon>Fungi</taxon>
        <taxon>Dikarya</taxon>
        <taxon>Ascomycota</taxon>
        <taxon>Pezizomycotina</taxon>
        <taxon>Sordariomycetes</taxon>
        <taxon>Hypocreomycetidae</taxon>
        <taxon>Glomerellales</taxon>
        <taxon>Glomerellaceae</taxon>
        <taxon>Colletotrichum</taxon>
        <taxon>Colletotrichum destructivum species complex</taxon>
    </lineage>
</organism>
<keyword evidence="3" id="KW-1185">Reference proteome</keyword>
<proteinExistence type="predicted"/>
<reference evidence="3" key="1">
    <citation type="journal article" date="2017" name="BMC Genomics">
        <title>Gapless genome assembly of Colletotrichum higginsianum reveals chromosome structure and association of transposable elements with secondary metabolite gene clusters.</title>
        <authorList>
            <person name="Dallery J.-F."/>
            <person name="Lapalu N."/>
            <person name="Zampounis A."/>
            <person name="Pigne S."/>
            <person name="Luyten I."/>
            <person name="Amselem J."/>
            <person name="Wittenberg A.H.J."/>
            <person name="Zhou S."/>
            <person name="de Queiroz M.V."/>
            <person name="Robin G.P."/>
            <person name="Auger A."/>
            <person name="Hainaut M."/>
            <person name="Henrissat B."/>
            <person name="Kim K.-T."/>
            <person name="Lee Y.-H."/>
            <person name="Lespinet O."/>
            <person name="Schwartz D.C."/>
            <person name="Thon M.R."/>
            <person name="O'Connell R.J."/>
        </authorList>
    </citation>
    <scope>NUCLEOTIDE SEQUENCE [LARGE SCALE GENOMIC DNA]</scope>
    <source>
        <strain evidence="3">IMI 349063</strain>
    </source>
</reference>
<accession>A0A1B7XV72</accession>
<feature type="region of interest" description="Disordered" evidence="1">
    <location>
        <begin position="1"/>
        <end position="29"/>
    </location>
</feature>
<dbReference type="Proteomes" id="UP000092177">
    <property type="component" value="Chromosome 9"/>
</dbReference>
<dbReference type="VEuPathDB" id="FungiDB:CH63R_12804"/>
<evidence type="ECO:0000256" key="1">
    <source>
        <dbReference type="SAM" id="MobiDB-lite"/>
    </source>
</evidence>
<dbReference type="RefSeq" id="XP_018152195.1">
    <property type="nucleotide sequence ID" value="XM_018307778.1"/>
</dbReference>
<sequence>MSGGRQAAQRKQPAASEGKKAARRPSAGLAALLSDEEELNRQPRHWIQCVLLDDSNALRRDRDDGPEDWVARFAGEDKSVDGLVWGKWDDLPPEWSD</sequence>
<dbReference type="AlphaFoldDB" id="A0A1B7XV72"/>